<keyword evidence="4" id="KW-1133">Transmembrane helix</keyword>
<keyword evidence="4" id="KW-0812">Transmembrane</keyword>
<dbReference type="GO" id="GO:0043565">
    <property type="term" value="F:sequence-specific DNA binding"/>
    <property type="evidence" value="ECO:0007669"/>
    <property type="project" value="InterPro"/>
</dbReference>
<keyword evidence="2" id="KW-0238">DNA-binding</keyword>
<comment type="caution">
    <text evidence="6">The sequence shown here is derived from an EMBL/GenBank/DDBJ whole genome shotgun (WGS) entry which is preliminary data.</text>
</comment>
<feature type="transmembrane region" description="Helical" evidence="4">
    <location>
        <begin position="178"/>
        <end position="197"/>
    </location>
</feature>
<evidence type="ECO:0000256" key="1">
    <source>
        <dbReference type="ARBA" id="ARBA00023015"/>
    </source>
</evidence>
<dbReference type="Pfam" id="PF12833">
    <property type="entry name" value="HTH_18"/>
    <property type="match status" value="1"/>
</dbReference>
<dbReference type="SMART" id="SM00342">
    <property type="entry name" value="HTH_ARAC"/>
    <property type="match status" value="1"/>
</dbReference>
<feature type="transmembrane region" description="Helical" evidence="4">
    <location>
        <begin position="102"/>
        <end position="122"/>
    </location>
</feature>
<dbReference type="InterPro" id="IPR018062">
    <property type="entry name" value="HTH_AraC-typ_CS"/>
</dbReference>
<dbReference type="PANTHER" id="PTHR43280:SF29">
    <property type="entry name" value="ARAC-FAMILY TRANSCRIPTIONAL REGULATOR"/>
    <property type="match status" value="1"/>
</dbReference>
<evidence type="ECO:0000256" key="2">
    <source>
        <dbReference type="ARBA" id="ARBA00023125"/>
    </source>
</evidence>
<dbReference type="GO" id="GO:0003700">
    <property type="term" value="F:DNA-binding transcription factor activity"/>
    <property type="evidence" value="ECO:0007669"/>
    <property type="project" value="InterPro"/>
</dbReference>
<evidence type="ECO:0000259" key="5">
    <source>
        <dbReference type="PROSITE" id="PS01124"/>
    </source>
</evidence>
<dbReference type="SUPFAM" id="SSF46689">
    <property type="entry name" value="Homeodomain-like"/>
    <property type="match status" value="1"/>
</dbReference>
<gene>
    <name evidence="6" type="ORF">FUA24_15215</name>
</gene>
<feature type="transmembrane region" description="Helical" evidence="4">
    <location>
        <begin position="12"/>
        <end position="30"/>
    </location>
</feature>
<protein>
    <submittedName>
        <fullName evidence="6">AraC family transcriptional regulator</fullName>
    </submittedName>
</protein>
<dbReference type="InterPro" id="IPR020449">
    <property type="entry name" value="Tscrpt_reg_AraC-type_HTH"/>
</dbReference>
<dbReference type="Proteomes" id="UP000323930">
    <property type="component" value="Unassembled WGS sequence"/>
</dbReference>
<feature type="transmembrane region" description="Helical" evidence="4">
    <location>
        <begin position="37"/>
        <end position="60"/>
    </location>
</feature>
<sequence length="367" mass="42717">MIDSYLNIFSHFQVFGLLNISLLFILIFAYSDTKLRLWYGAFVLSIALEIFNTKGLFYLYNYSPNFTLVYLPWIAFAPIAFYKHTIISLNLNASSYRKTFRLATSIFVIMLAYFVIKSYYVLLGDLSIRERFFSTQYNYPKIEYWINNSIIIAFDCFGLLTAFHVFKVKSLKFSKDGYVLFFMLLSITIVHVASFLADSIHGADSILSAPNHFYLTILTIGGMIIAYRKIMGLNQKLEKEKIHTTNRIDKEQLIILEQKLITSMEDDKLFKNQKLQLKDLSRAMNTSENSISEVFAKQLNTNYYDFINGYRVQEVIRLMKLERFNDYKLIAIAEEAGFNSKTTFNTVFKKTTGYTPSQYRKELALSV</sequence>
<dbReference type="EMBL" id="VSDQ01000679">
    <property type="protein sequence ID" value="TYA74662.1"/>
    <property type="molecule type" value="Genomic_DNA"/>
</dbReference>
<accession>A0A5D0HYU2</accession>
<keyword evidence="7" id="KW-1185">Reference proteome</keyword>
<organism evidence="6 7">
    <name type="scientific">Seonamhaeicola marinus</name>
    <dbReference type="NCBI Taxonomy" id="1912246"/>
    <lineage>
        <taxon>Bacteria</taxon>
        <taxon>Pseudomonadati</taxon>
        <taxon>Bacteroidota</taxon>
        <taxon>Flavobacteriia</taxon>
        <taxon>Flavobacteriales</taxon>
        <taxon>Flavobacteriaceae</taxon>
    </lineage>
</organism>
<feature type="transmembrane region" description="Helical" evidence="4">
    <location>
        <begin position="142"/>
        <end position="166"/>
    </location>
</feature>
<dbReference type="PANTHER" id="PTHR43280">
    <property type="entry name" value="ARAC-FAMILY TRANSCRIPTIONAL REGULATOR"/>
    <property type="match status" value="1"/>
</dbReference>
<keyword evidence="1" id="KW-0805">Transcription regulation</keyword>
<dbReference type="PRINTS" id="PR00032">
    <property type="entry name" value="HTHARAC"/>
</dbReference>
<name>A0A5D0HYU2_9FLAO</name>
<dbReference type="InterPro" id="IPR009057">
    <property type="entry name" value="Homeodomain-like_sf"/>
</dbReference>
<keyword evidence="4" id="KW-0472">Membrane</keyword>
<dbReference type="OrthoDB" id="9779074at2"/>
<feature type="transmembrane region" description="Helical" evidence="4">
    <location>
        <begin position="209"/>
        <end position="227"/>
    </location>
</feature>
<dbReference type="Gene3D" id="1.10.10.60">
    <property type="entry name" value="Homeodomain-like"/>
    <property type="match status" value="2"/>
</dbReference>
<evidence type="ECO:0000313" key="6">
    <source>
        <dbReference type="EMBL" id="TYA74662.1"/>
    </source>
</evidence>
<evidence type="ECO:0000256" key="4">
    <source>
        <dbReference type="SAM" id="Phobius"/>
    </source>
</evidence>
<keyword evidence="3" id="KW-0804">Transcription</keyword>
<feature type="domain" description="HTH araC/xylS-type" evidence="5">
    <location>
        <begin position="258"/>
        <end position="362"/>
    </location>
</feature>
<dbReference type="RefSeq" id="WP_148543819.1">
    <property type="nucleotide sequence ID" value="NZ_VSDQ01000679.1"/>
</dbReference>
<evidence type="ECO:0000256" key="3">
    <source>
        <dbReference type="ARBA" id="ARBA00023163"/>
    </source>
</evidence>
<proteinExistence type="predicted"/>
<dbReference type="AlphaFoldDB" id="A0A5D0HYU2"/>
<dbReference type="InterPro" id="IPR018060">
    <property type="entry name" value="HTH_AraC"/>
</dbReference>
<dbReference type="PROSITE" id="PS00041">
    <property type="entry name" value="HTH_ARAC_FAMILY_1"/>
    <property type="match status" value="1"/>
</dbReference>
<evidence type="ECO:0000313" key="7">
    <source>
        <dbReference type="Proteomes" id="UP000323930"/>
    </source>
</evidence>
<feature type="transmembrane region" description="Helical" evidence="4">
    <location>
        <begin position="66"/>
        <end position="82"/>
    </location>
</feature>
<dbReference type="PROSITE" id="PS01124">
    <property type="entry name" value="HTH_ARAC_FAMILY_2"/>
    <property type="match status" value="1"/>
</dbReference>
<reference evidence="6 7" key="1">
    <citation type="submission" date="2019-08" db="EMBL/GenBank/DDBJ databases">
        <title>Seonamhaeicola sediminis sp. nov., isolated from marine sediment.</title>
        <authorList>
            <person name="Cao W.R."/>
        </authorList>
    </citation>
    <scope>NUCLEOTIDE SEQUENCE [LARGE SCALE GENOMIC DNA]</scope>
    <source>
        <strain evidence="6 7">B011</strain>
    </source>
</reference>